<feature type="transmembrane region" description="Helical" evidence="1">
    <location>
        <begin position="250"/>
        <end position="275"/>
    </location>
</feature>
<keyword evidence="1" id="KW-0472">Membrane</keyword>
<sequence>MTTDLLEKLKEAAQSVLPVSAIVLALHFTISPLPFWSLMLFLTGTLLLIIGMSIFTMGADIAMMPIGEAIGAELTKSKNIWLIVGSAFILGVVVTIAEPDLQVLTKQVPAVPDMVLVSSVAFGVGVFLVLALLRILFQFSLSYMFIVSYVILFIVAALTAPDFLAVGFDSGGVTTGPITVPFILALGAGISAVRGGKSSEEDSFGLCSLCSIGPVLAVLVMGMFFDASGSGFAFEPNASVNNLGELLDSYYLGFVLLFEEVLTILLPIVVIFILFQFIRLKLSKTKLIRILIGIVYTLIGLSIFLTGVNIGFMPAGTYIGKELATLPYNWILIPLSAIIGFFVVYAEPAVHVLNKQVEDITSGSISKKMMMTGLSLGTSAALILSVVRILTEISIWYFLLPGYLLALGLTFFTPKIFTAIAFDSGGVAAGTMTAAFLLPFAVGICEAVGGNVMTDAFGIIAMVAMMPLITIQVVGVIYNMKLMHNKNLEENLHTDLLFATSFDEFDEPAGSDSATAPLPYAEGDENSYNLNNKNDLDLHTTHDNIIELTEDQKDANLKECEQENNLTARKEK</sequence>
<feature type="transmembrane region" description="Helical" evidence="1">
    <location>
        <begin position="287"/>
        <end position="308"/>
    </location>
</feature>
<feature type="transmembrane region" description="Helical" evidence="1">
    <location>
        <begin position="328"/>
        <end position="348"/>
    </location>
</feature>
<protein>
    <recommendedName>
        <fullName evidence="3">DUF1538 domain-containing protein</fullName>
    </recommendedName>
</protein>
<dbReference type="Pfam" id="PF07556">
    <property type="entry name" value="DUF1538"/>
    <property type="match status" value="2"/>
</dbReference>
<feature type="transmembrane region" description="Helical" evidence="1">
    <location>
        <begin position="36"/>
        <end position="59"/>
    </location>
</feature>
<dbReference type="InterPro" id="IPR011435">
    <property type="entry name" value="UmpAB"/>
</dbReference>
<feature type="transmembrane region" description="Helical" evidence="1">
    <location>
        <begin position="144"/>
        <end position="168"/>
    </location>
</feature>
<dbReference type="RefSeq" id="WP_198931031.1">
    <property type="nucleotide sequence ID" value="NZ_LT608335.1"/>
</dbReference>
<keyword evidence="1" id="KW-1133">Transmembrane helix</keyword>
<feature type="transmembrane region" description="Helical" evidence="1">
    <location>
        <begin position="117"/>
        <end position="137"/>
    </location>
</feature>
<feature type="transmembrane region" description="Helical" evidence="1">
    <location>
        <begin position="205"/>
        <end position="225"/>
    </location>
</feature>
<evidence type="ECO:0008006" key="3">
    <source>
        <dbReference type="Google" id="ProtNLM"/>
    </source>
</evidence>
<accession>A0A212LZS2</accession>
<gene>
    <name evidence="2" type="ORF">KL86SPO_50790</name>
</gene>
<proteinExistence type="predicted"/>
<organism evidence="2">
    <name type="scientific">uncultured Sporomusa sp</name>
    <dbReference type="NCBI Taxonomy" id="307249"/>
    <lineage>
        <taxon>Bacteria</taxon>
        <taxon>Bacillati</taxon>
        <taxon>Bacillota</taxon>
        <taxon>Negativicutes</taxon>
        <taxon>Selenomonadales</taxon>
        <taxon>Sporomusaceae</taxon>
        <taxon>Sporomusa</taxon>
        <taxon>environmental samples</taxon>
    </lineage>
</organism>
<dbReference type="AlphaFoldDB" id="A0A212LZS2"/>
<feature type="transmembrane region" description="Helical" evidence="1">
    <location>
        <begin position="80"/>
        <end position="97"/>
    </location>
</feature>
<reference evidence="2" key="1">
    <citation type="submission" date="2016-08" db="EMBL/GenBank/DDBJ databases">
        <authorList>
            <person name="Seilhamer J.J."/>
        </authorList>
    </citation>
    <scope>NUCLEOTIDE SEQUENCE</scope>
    <source>
        <strain evidence="2">86</strain>
    </source>
</reference>
<feature type="transmembrane region" description="Helical" evidence="1">
    <location>
        <begin position="456"/>
        <end position="478"/>
    </location>
</feature>
<name>A0A212LZS2_9FIRM</name>
<feature type="transmembrane region" description="Helical" evidence="1">
    <location>
        <begin position="369"/>
        <end position="389"/>
    </location>
</feature>
<feature type="transmembrane region" description="Helical" evidence="1">
    <location>
        <begin position="12"/>
        <end position="30"/>
    </location>
</feature>
<evidence type="ECO:0000256" key="1">
    <source>
        <dbReference type="SAM" id="Phobius"/>
    </source>
</evidence>
<feature type="transmembrane region" description="Helical" evidence="1">
    <location>
        <begin position="174"/>
        <end position="193"/>
    </location>
</feature>
<feature type="transmembrane region" description="Helical" evidence="1">
    <location>
        <begin position="425"/>
        <end position="444"/>
    </location>
</feature>
<keyword evidence="1" id="KW-0812">Transmembrane</keyword>
<evidence type="ECO:0000313" key="2">
    <source>
        <dbReference type="EMBL" id="SCM83018.1"/>
    </source>
</evidence>
<feature type="transmembrane region" description="Helical" evidence="1">
    <location>
        <begin position="395"/>
        <end position="413"/>
    </location>
</feature>
<dbReference type="EMBL" id="FMJE01000005">
    <property type="protein sequence ID" value="SCM83018.1"/>
    <property type="molecule type" value="Genomic_DNA"/>
</dbReference>